<evidence type="ECO:0000313" key="2">
    <source>
        <dbReference type="Proteomes" id="UP001298753"/>
    </source>
</evidence>
<accession>A0AAW4W4D6</accession>
<reference evidence="1 2" key="1">
    <citation type="submission" date="2021-10" db="EMBL/GenBank/DDBJ databases">
        <title>Anaerobic single-cell dispensing facilitates the cultivation of human gut bacteria.</title>
        <authorList>
            <person name="Afrizal A."/>
        </authorList>
    </citation>
    <scope>NUCLEOTIDE SEQUENCE [LARGE SCALE GENOMIC DNA]</scope>
    <source>
        <strain evidence="1 2">CLA-AA-H270</strain>
    </source>
</reference>
<organism evidence="1 2">
    <name type="scientific">Agathobaculum butyriciproducens</name>
    <dbReference type="NCBI Taxonomy" id="1628085"/>
    <lineage>
        <taxon>Bacteria</taxon>
        <taxon>Bacillati</taxon>
        <taxon>Bacillota</taxon>
        <taxon>Clostridia</taxon>
        <taxon>Eubacteriales</taxon>
        <taxon>Butyricicoccaceae</taxon>
        <taxon>Agathobaculum</taxon>
    </lineage>
</organism>
<dbReference type="Proteomes" id="UP001298753">
    <property type="component" value="Unassembled WGS sequence"/>
</dbReference>
<name>A0AAW4W4D6_9FIRM</name>
<dbReference type="EMBL" id="JAJEPX010000062">
    <property type="protein sequence ID" value="MCC2177842.1"/>
    <property type="molecule type" value="Genomic_DNA"/>
</dbReference>
<keyword evidence="2" id="KW-1185">Reference proteome</keyword>
<comment type="caution">
    <text evidence="1">The sequence shown here is derived from an EMBL/GenBank/DDBJ whole genome shotgun (WGS) entry which is preliminary data.</text>
</comment>
<proteinExistence type="predicted"/>
<dbReference type="GeneID" id="98659174"/>
<evidence type="ECO:0000313" key="1">
    <source>
        <dbReference type="EMBL" id="MCC2177842.1"/>
    </source>
</evidence>
<dbReference type="RefSeq" id="WP_227601214.1">
    <property type="nucleotide sequence ID" value="NZ_JAJEPX010000062.1"/>
</dbReference>
<dbReference type="AlphaFoldDB" id="A0AAW4W4D6"/>
<protein>
    <submittedName>
        <fullName evidence="1">Uncharacterized protein</fullName>
    </submittedName>
</protein>
<gene>
    <name evidence="1" type="ORF">LKD22_12050</name>
</gene>
<sequence length="48" mass="5729">MGTEMEKKKAAEEVWMDYFNEYLFEHGIIDEAMRNKLKIKISTTTKKT</sequence>